<feature type="signal peptide" evidence="1">
    <location>
        <begin position="1"/>
        <end position="21"/>
    </location>
</feature>
<feature type="domain" description="Peptidase M24" evidence="2">
    <location>
        <begin position="243"/>
        <end position="457"/>
    </location>
</feature>
<keyword evidence="3" id="KW-0378">Hydrolase</keyword>
<dbReference type="InterPro" id="IPR000994">
    <property type="entry name" value="Pept_M24"/>
</dbReference>
<dbReference type="Pfam" id="PF00557">
    <property type="entry name" value="Peptidase_M24"/>
    <property type="match status" value="1"/>
</dbReference>
<reference evidence="3 4" key="1">
    <citation type="submission" date="2020-02" db="EMBL/GenBank/DDBJ databases">
        <authorList>
            <person name="Babadi Z.K."/>
            <person name="Risdian C."/>
            <person name="Ebrahimipour G.H."/>
            <person name="Wink J."/>
        </authorList>
    </citation>
    <scope>NUCLEOTIDE SEQUENCE [LARGE SCALE GENOMIC DNA]</scope>
    <source>
        <strain evidence="3 4">ZKHCc1 1396</strain>
    </source>
</reference>
<protein>
    <submittedName>
        <fullName evidence="3">Aminopeptidase P family protein</fullName>
    </submittedName>
</protein>
<name>A0ABR9PFC6_9BACT</name>
<keyword evidence="3" id="KW-0645">Protease</keyword>
<dbReference type="Gene3D" id="3.90.230.10">
    <property type="entry name" value="Creatinase/methionine aminopeptidase superfamily"/>
    <property type="match status" value="1"/>
</dbReference>
<keyword evidence="3" id="KW-0031">Aminopeptidase</keyword>
<dbReference type="InterPro" id="IPR036005">
    <property type="entry name" value="Creatinase/aminopeptidase-like"/>
</dbReference>
<proteinExistence type="predicted"/>
<accession>A0ABR9PFC6</accession>
<evidence type="ECO:0000313" key="4">
    <source>
        <dbReference type="Proteomes" id="UP001516472"/>
    </source>
</evidence>
<gene>
    <name evidence="3" type="ORF">G4177_00285</name>
</gene>
<keyword evidence="1" id="KW-0732">Signal</keyword>
<comment type="caution">
    <text evidence="3">The sequence shown here is derived from an EMBL/GenBank/DDBJ whole genome shotgun (WGS) entry which is preliminary data.</text>
</comment>
<sequence>MRSWKHLLVVPLVCSTACATAPVPAAKPEAPASAIAAAPAPAPAPVPTPERPFGTLREQAERQQAWLRERLETALPQLMRKHGVQMWIVPMREYNEDPVFKALVSPTTFAARRRTIYVFFDRGGDKGVERLALGGSTQGGLYEARRAPQLVDRGGAQRPAELLGPEQWPLLKQVVEERKPQSISIDVSPAIAFADGLTHGEYEGMAQALGPAWVKRFKPAGGLPLDVLGWRSADEARFYEDLTKHAWNIIQTAFSNAVITPGVTTTKDVEWWMRQRLADQGLDTWFQPDVSVQRMGASEEQLGDSPVIQRGDVLHCDYGITALRLNTDTQHMGYVLREGETDAPEGLKAALKASNRLQDIVTEELKPGRTGNEVLRASLARMKAEGIDGTVYSHPIGLHGHGAGPMIGMWDRQEGVPGNGEHRVMPSTWFSIELQATSPVPEWKGQPVRSAQEEDVVLDAEGTVRWAFQRQTTFHLVR</sequence>
<dbReference type="GO" id="GO:0004177">
    <property type="term" value="F:aminopeptidase activity"/>
    <property type="evidence" value="ECO:0007669"/>
    <property type="project" value="UniProtKB-KW"/>
</dbReference>
<dbReference type="EMBL" id="JAAIYO010000001">
    <property type="protein sequence ID" value="MBE4746606.1"/>
    <property type="molecule type" value="Genomic_DNA"/>
</dbReference>
<evidence type="ECO:0000256" key="1">
    <source>
        <dbReference type="SAM" id="SignalP"/>
    </source>
</evidence>
<dbReference type="RefSeq" id="WP_193346045.1">
    <property type="nucleotide sequence ID" value="NZ_CBCSIP010000045.1"/>
</dbReference>
<dbReference type="SUPFAM" id="SSF55920">
    <property type="entry name" value="Creatinase/aminopeptidase"/>
    <property type="match status" value="1"/>
</dbReference>
<dbReference type="Proteomes" id="UP001516472">
    <property type="component" value="Unassembled WGS sequence"/>
</dbReference>
<keyword evidence="4" id="KW-1185">Reference proteome</keyword>
<evidence type="ECO:0000259" key="2">
    <source>
        <dbReference type="Pfam" id="PF00557"/>
    </source>
</evidence>
<organism evidence="3 4">
    <name type="scientific">Corallococcus soli</name>
    <dbReference type="NCBI Taxonomy" id="2710757"/>
    <lineage>
        <taxon>Bacteria</taxon>
        <taxon>Pseudomonadati</taxon>
        <taxon>Myxococcota</taxon>
        <taxon>Myxococcia</taxon>
        <taxon>Myxococcales</taxon>
        <taxon>Cystobacterineae</taxon>
        <taxon>Myxococcaceae</taxon>
        <taxon>Corallococcus</taxon>
    </lineage>
</organism>
<evidence type="ECO:0000313" key="3">
    <source>
        <dbReference type="EMBL" id="MBE4746606.1"/>
    </source>
</evidence>
<feature type="chain" id="PRO_5045047233" evidence="1">
    <location>
        <begin position="22"/>
        <end position="478"/>
    </location>
</feature>